<dbReference type="HOGENOM" id="CLU_3141856_0_0_12"/>
<evidence type="ECO:0000313" key="1">
    <source>
        <dbReference type="EMBL" id="AEF80338.1"/>
    </source>
</evidence>
<gene>
    <name evidence="1" type="ordered locus">TREAZ_2795</name>
</gene>
<organism evidence="1 2">
    <name type="scientific">Leadbettera azotonutricia (strain ATCC BAA-888 / DSM 13862 / ZAS-9)</name>
    <name type="common">Treponema azotonutricium</name>
    <dbReference type="NCBI Taxonomy" id="545695"/>
    <lineage>
        <taxon>Bacteria</taxon>
        <taxon>Pseudomonadati</taxon>
        <taxon>Spirochaetota</taxon>
        <taxon>Spirochaetia</taxon>
        <taxon>Spirochaetales</taxon>
        <taxon>Breznakiellaceae</taxon>
        <taxon>Leadbettera</taxon>
    </lineage>
</organism>
<dbReference type="KEGG" id="taz:TREAZ_2795"/>
<proteinExistence type="predicted"/>
<dbReference type="Proteomes" id="UP000009222">
    <property type="component" value="Chromosome"/>
</dbReference>
<evidence type="ECO:0008006" key="3">
    <source>
        <dbReference type="Google" id="ProtNLM"/>
    </source>
</evidence>
<dbReference type="InParanoid" id="F5YD20"/>
<accession>F5YD20</accession>
<dbReference type="AlphaFoldDB" id="F5YD20"/>
<dbReference type="STRING" id="545695.TREAZ_2795"/>
<protein>
    <recommendedName>
        <fullName evidence="3">PIN domain-containing protein</fullName>
    </recommendedName>
</protein>
<reference evidence="1 2" key="2">
    <citation type="journal article" date="2011" name="ISME J.">
        <title>RNA-seq reveals cooperative metabolic interactions between two termite-gut spirochete species in co-culture.</title>
        <authorList>
            <person name="Rosenthal A.Z."/>
            <person name="Matson E.G."/>
            <person name="Eldar A."/>
            <person name="Leadbetter J.R."/>
        </authorList>
    </citation>
    <scope>NUCLEOTIDE SEQUENCE [LARGE SCALE GENOMIC DNA]</scope>
    <source>
        <strain evidence="2">ATCC BAA-888 / DSM 13862 / ZAS-9</strain>
    </source>
</reference>
<sequence>MTDETDRKFYDVARYCGAFLITGNTRYFPQEPQILNPAEFLESYGVSLA</sequence>
<name>F5YD20_LEAAZ</name>
<reference evidence="2" key="1">
    <citation type="submission" date="2009-12" db="EMBL/GenBank/DDBJ databases">
        <title>Complete sequence of Treponema azotonutricium strain ZAS-9.</title>
        <authorList>
            <person name="Tetu S.G."/>
            <person name="Matson E."/>
            <person name="Ren Q."/>
            <person name="Seshadri R."/>
            <person name="Elbourne L."/>
            <person name="Hassan K.A."/>
            <person name="Durkin A."/>
            <person name="Radune D."/>
            <person name="Mohamoud Y."/>
            <person name="Shay R."/>
            <person name="Jin S."/>
            <person name="Zhang X."/>
            <person name="Lucey K."/>
            <person name="Ballor N.R."/>
            <person name="Ottesen E."/>
            <person name="Rosenthal R."/>
            <person name="Allen A."/>
            <person name="Leadbetter J.R."/>
            <person name="Paulsen I.T."/>
        </authorList>
    </citation>
    <scope>NUCLEOTIDE SEQUENCE [LARGE SCALE GENOMIC DNA]</scope>
    <source>
        <strain evidence="2">ATCC BAA-888 / DSM 13862 / ZAS-9</strain>
    </source>
</reference>
<keyword evidence="2" id="KW-1185">Reference proteome</keyword>
<dbReference type="RefSeq" id="WP_015712741.1">
    <property type="nucleotide sequence ID" value="NC_015577.1"/>
</dbReference>
<dbReference type="EMBL" id="CP001841">
    <property type="protein sequence ID" value="AEF80338.1"/>
    <property type="molecule type" value="Genomic_DNA"/>
</dbReference>
<evidence type="ECO:0000313" key="2">
    <source>
        <dbReference type="Proteomes" id="UP000009222"/>
    </source>
</evidence>